<dbReference type="InterPro" id="IPR027417">
    <property type="entry name" value="P-loop_NTPase"/>
</dbReference>
<keyword evidence="1" id="KW-0009">Actin-binding</keyword>
<accession>A0AAD5WJA0</accession>
<name>A0AAD5WJA0_PARTN</name>
<dbReference type="GO" id="GO:0016459">
    <property type="term" value="C:myosin complex"/>
    <property type="evidence" value="ECO:0007669"/>
    <property type="project" value="UniProtKB-KW"/>
</dbReference>
<evidence type="ECO:0000259" key="2">
    <source>
        <dbReference type="PROSITE" id="PS51456"/>
    </source>
</evidence>
<gene>
    <name evidence="3" type="ORF">KIN20_033511</name>
</gene>
<comment type="caution">
    <text evidence="1">Lacks conserved residue(s) required for the propagation of feature annotation.</text>
</comment>
<dbReference type="GO" id="GO:0003774">
    <property type="term" value="F:cytoskeletal motor activity"/>
    <property type="evidence" value="ECO:0007669"/>
    <property type="project" value="InterPro"/>
</dbReference>
<dbReference type="InterPro" id="IPR001609">
    <property type="entry name" value="Myosin_head_motor_dom-like"/>
</dbReference>
<reference evidence="3" key="1">
    <citation type="submission" date="2021-06" db="EMBL/GenBank/DDBJ databases">
        <title>Parelaphostrongylus tenuis whole genome reference sequence.</title>
        <authorList>
            <person name="Garwood T.J."/>
            <person name="Larsen P.A."/>
            <person name="Fountain-Jones N.M."/>
            <person name="Garbe J.R."/>
            <person name="Macchietto M.G."/>
            <person name="Kania S.A."/>
            <person name="Gerhold R.W."/>
            <person name="Richards J.E."/>
            <person name="Wolf T.M."/>
        </authorList>
    </citation>
    <scope>NUCLEOTIDE SEQUENCE</scope>
    <source>
        <strain evidence="3">MNPRO001-30</strain>
        <tissue evidence="3">Meninges</tissue>
    </source>
</reference>
<dbReference type="AlphaFoldDB" id="A0AAD5WJA0"/>
<dbReference type="Gene3D" id="1.20.58.530">
    <property type="match status" value="1"/>
</dbReference>
<dbReference type="GO" id="GO:0003779">
    <property type="term" value="F:actin binding"/>
    <property type="evidence" value="ECO:0007669"/>
    <property type="project" value="UniProtKB-KW"/>
</dbReference>
<dbReference type="GO" id="GO:0005524">
    <property type="term" value="F:ATP binding"/>
    <property type="evidence" value="ECO:0007669"/>
    <property type="project" value="InterPro"/>
</dbReference>
<keyword evidence="1" id="KW-0505">Motor protein</keyword>
<comment type="similarity">
    <text evidence="1">Belongs to the TRAFAC class myosin-kinesin ATPase superfamily. Myosin family.</text>
</comment>
<sequence>MLHARTVRLNDKCMEERCRGPLRMQPTFDLFGKPMGLLALLDEQCLFPKAVHKILVEKLQKTHGKHPKFIAGRVNYSADQWLMKNMET</sequence>
<organism evidence="3 4">
    <name type="scientific">Parelaphostrongylus tenuis</name>
    <name type="common">Meningeal worm</name>
    <dbReference type="NCBI Taxonomy" id="148309"/>
    <lineage>
        <taxon>Eukaryota</taxon>
        <taxon>Metazoa</taxon>
        <taxon>Ecdysozoa</taxon>
        <taxon>Nematoda</taxon>
        <taxon>Chromadorea</taxon>
        <taxon>Rhabditida</taxon>
        <taxon>Rhabditina</taxon>
        <taxon>Rhabditomorpha</taxon>
        <taxon>Strongyloidea</taxon>
        <taxon>Metastrongylidae</taxon>
        <taxon>Parelaphostrongylus</taxon>
    </lineage>
</organism>
<protein>
    <recommendedName>
        <fullName evidence="2">Myosin motor domain-containing protein</fullName>
    </recommendedName>
</protein>
<keyword evidence="4" id="KW-1185">Reference proteome</keyword>
<dbReference type="Proteomes" id="UP001196413">
    <property type="component" value="Unassembled WGS sequence"/>
</dbReference>
<comment type="caution">
    <text evidence="3">The sequence shown here is derived from an EMBL/GenBank/DDBJ whole genome shotgun (WGS) entry which is preliminary data.</text>
</comment>
<keyword evidence="1" id="KW-0518">Myosin</keyword>
<evidence type="ECO:0000313" key="3">
    <source>
        <dbReference type="EMBL" id="KAJ1371543.1"/>
    </source>
</evidence>
<evidence type="ECO:0000313" key="4">
    <source>
        <dbReference type="Proteomes" id="UP001196413"/>
    </source>
</evidence>
<dbReference type="PROSITE" id="PS51456">
    <property type="entry name" value="MYOSIN_MOTOR"/>
    <property type="match status" value="1"/>
</dbReference>
<evidence type="ECO:0000256" key="1">
    <source>
        <dbReference type="PROSITE-ProRule" id="PRU00782"/>
    </source>
</evidence>
<proteinExistence type="inferred from homology"/>
<dbReference type="SUPFAM" id="SSF52540">
    <property type="entry name" value="P-loop containing nucleoside triphosphate hydrolases"/>
    <property type="match status" value="1"/>
</dbReference>
<feature type="domain" description="Myosin motor" evidence="2">
    <location>
        <begin position="1"/>
        <end position="88"/>
    </location>
</feature>
<dbReference type="EMBL" id="JAHQIW010006997">
    <property type="protein sequence ID" value="KAJ1371543.1"/>
    <property type="molecule type" value="Genomic_DNA"/>
</dbReference>
<dbReference type="Pfam" id="PF00063">
    <property type="entry name" value="Myosin_head"/>
    <property type="match status" value="1"/>
</dbReference>